<dbReference type="AlphaFoldDB" id="A0A8J6XU87"/>
<reference evidence="7" key="1">
    <citation type="submission" date="2020-09" db="EMBL/GenBank/DDBJ databases">
        <title>Iningainema tapete sp. nov. (Scytonemataceae, Cyanobacteria) from greenhouses in central Florida (USA) produces two types of nodularin with biosynthetic potential for microcystin-LR and anabaenopeptins.</title>
        <authorList>
            <person name="Berthold D.E."/>
            <person name="Lefler F.W."/>
            <person name="Huang I.-S."/>
            <person name="Abdulla H."/>
            <person name="Zimba P.V."/>
            <person name="Laughinghouse H.D. IV."/>
        </authorList>
    </citation>
    <scope>NUCLEOTIDE SEQUENCE</scope>
    <source>
        <strain evidence="7">BLCCT55</strain>
    </source>
</reference>
<keyword evidence="3" id="KW-0547">Nucleotide-binding</keyword>
<dbReference type="Gene3D" id="3.30.1360.70">
    <property type="entry name" value="Arginyl tRNA synthetase N-terminal domain"/>
    <property type="match status" value="1"/>
</dbReference>
<dbReference type="EC" id="6.1.1.19" evidence="1"/>
<evidence type="ECO:0000256" key="4">
    <source>
        <dbReference type="ARBA" id="ARBA00022840"/>
    </source>
</evidence>
<evidence type="ECO:0000256" key="2">
    <source>
        <dbReference type="ARBA" id="ARBA00022598"/>
    </source>
</evidence>
<name>A0A8J6XU87_9CYAN</name>
<proteinExistence type="predicted"/>
<keyword evidence="4" id="KW-0067">ATP-binding</keyword>
<dbReference type="SUPFAM" id="SSF47323">
    <property type="entry name" value="Anticodon-binding domain of a subclass of class I aminoacyl-tRNA synthetases"/>
    <property type="match status" value="1"/>
</dbReference>
<evidence type="ECO:0000313" key="7">
    <source>
        <dbReference type="EMBL" id="MBD2777711.1"/>
    </source>
</evidence>
<dbReference type="InterPro" id="IPR009080">
    <property type="entry name" value="tRNAsynth_Ia_anticodon-bd"/>
</dbReference>
<dbReference type="Pfam" id="PF05746">
    <property type="entry name" value="DALR_1"/>
    <property type="match status" value="1"/>
</dbReference>
<organism evidence="7 8">
    <name type="scientific">Iningainema tapete BLCC-T55</name>
    <dbReference type="NCBI Taxonomy" id="2748662"/>
    <lineage>
        <taxon>Bacteria</taxon>
        <taxon>Bacillati</taxon>
        <taxon>Cyanobacteriota</taxon>
        <taxon>Cyanophyceae</taxon>
        <taxon>Nostocales</taxon>
        <taxon>Scytonemataceae</taxon>
        <taxon>Iningainema tapete</taxon>
    </lineage>
</organism>
<dbReference type="InterPro" id="IPR001278">
    <property type="entry name" value="Arg-tRNA-ligase"/>
</dbReference>
<dbReference type="PANTHER" id="PTHR11956">
    <property type="entry name" value="ARGINYL-TRNA SYNTHETASE"/>
    <property type="match status" value="1"/>
</dbReference>
<dbReference type="Proteomes" id="UP000629098">
    <property type="component" value="Unassembled WGS sequence"/>
</dbReference>
<dbReference type="PANTHER" id="PTHR11956:SF5">
    <property type="entry name" value="ARGININE--TRNA LIGASE, CYTOPLASMIC"/>
    <property type="match status" value="1"/>
</dbReference>
<protein>
    <recommendedName>
        <fullName evidence="1">arginine--tRNA ligase</fullName>
        <ecNumber evidence="1">6.1.1.19</ecNumber>
    </recommendedName>
</protein>
<evidence type="ECO:0000256" key="1">
    <source>
        <dbReference type="ARBA" id="ARBA00012837"/>
    </source>
</evidence>
<dbReference type="InterPro" id="IPR008909">
    <property type="entry name" value="DALR_anticod-bd"/>
</dbReference>
<gene>
    <name evidence="7" type="ORF">ICL16_38145</name>
</gene>
<dbReference type="Gene3D" id="1.10.730.10">
    <property type="entry name" value="Isoleucyl-tRNA Synthetase, Domain 1"/>
    <property type="match status" value="1"/>
</dbReference>
<dbReference type="EMBL" id="JACXAE010000117">
    <property type="protein sequence ID" value="MBD2777711.1"/>
    <property type="molecule type" value="Genomic_DNA"/>
</dbReference>
<dbReference type="SMART" id="SM00836">
    <property type="entry name" value="DALR_1"/>
    <property type="match status" value="1"/>
</dbReference>
<accession>A0A8J6XU87</accession>
<dbReference type="GO" id="GO:0005737">
    <property type="term" value="C:cytoplasm"/>
    <property type="evidence" value="ECO:0007669"/>
    <property type="project" value="InterPro"/>
</dbReference>
<evidence type="ECO:0000313" key="8">
    <source>
        <dbReference type="Proteomes" id="UP000629098"/>
    </source>
</evidence>
<evidence type="ECO:0000256" key="3">
    <source>
        <dbReference type="ARBA" id="ARBA00022741"/>
    </source>
</evidence>
<dbReference type="GO" id="GO:0005524">
    <property type="term" value="F:ATP binding"/>
    <property type="evidence" value="ECO:0007669"/>
    <property type="project" value="UniProtKB-KW"/>
</dbReference>
<dbReference type="InterPro" id="IPR036695">
    <property type="entry name" value="Arg-tRNA-synth_N_sf"/>
</dbReference>
<feature type="domain" description="DALR anticodon binding" evidence="6">
    <location>
        <begin position="160"/>
        <end position="288"/>
    </location>
</feature>
<dbReference type="GO" id="GO:0004814">
    <property type="term" value="F:arginine-tRNA ligase activity"/>
    <property type="evidence" value="ECO:0007669"/>
    <property type="project" value="UniProtKB-EC"/>
</dbReference>
<comment type="catalytic activity">
    <reaction evidence="5">
        <text>tRNA(Arg) + L-arginine + ATP = L-arginyl-tRNA(Arg) + AMP + diphosphate</text>
        <dbReference type="Rhea" id="RHEA:20301"/>
        <dbReference type="Rhea" id="RHEA-COMP:9658"/>
        <dbReference type="Rhea" id="RHEA-COMP:9673"/>
        <dbReference type="ChEBI" id="CHEBI:30616"/>
        <dbReference type="ChEBI" id="CHEBI:32682"/>
        <dbReference type="ChEBI" id="CHEBI:33019"/>
        <dbReference type="ChEBI" id="CHEBI:78442"/>
        <dbReference type="ChEBI" id="CHEBI:78513"/>
        <dbReference type="ChEBI" id="CHEBI:456215"/>
        <dbReference type="EC" id="6.1.1.19"/>
    </reaction>
</comment>
<dbReference type="GO" id="GO:0006420">
    <property type="term" value="P:arginyl-tRNA aminoacylation"/>
    <property type="evidence" value="ECO:0007669"/>
    <property type="project" value="InterPro"/>
</dbReference>
<evidence type="ECO:0000256" key="5">
    <source>
        <dbReference type="ARBA" id="ARBA00049339"/>
    </source>
</evidence>
<comment type="caution">
    <text evidence="7">The sequence shown here is derived from an EMBL/GenBank/DDBJ whole genome shotgun (WGS) entry which is preliminary data.</text>
</comment>
<keyword evidence="2" id="KW-0436">Ligase</keyword>
<sequence>MLLSKYTAIRQLIYSYIIPATSINTELKQAICIVNEEIPLHKGRDIERILYISGIALRLAKSEKILALEIANAIASHISRNFNKEFQLQIVSPGWIHFELTHPFLAAWLQGLVEEVGEQGGRRTLEQGNRGAGEMMNLNSPPLPDSLSPSLTNSQTLFTAQYAHARCCSLLRLAHQEGLIKSRLQPIPWLCEEHLRFNHPASWGLISKLVEVVDLEFSCPRSPTAWEKVTLSLAQAFLCFWDNCRIWGETRTEFPELAQSRLGLVMATQSVLSFLLEEKLGISALNEL</sequence>
<keyword evidence="8" id="KW-1185">Reference proteome</keyword>
<evidence type="ECO:0000259" key="6">
    <source>
        <dbReference type="SMART" id="SM00836"/>
    </source>
</evidence>